<sequence length="517" mass="55307">MFSRPPYATPLPYAQVAVLMGVRLAEPIAYTIIFPFINQMIDELGVTDHPDRIGFYSGLVESAFALVQVFTVYHWAKLSDGLATSFWTLLLFRCLSGALNGNVAVIKASLGEITDETNATDAFALYALTWTVGSILGTALGGALAHPAQRWPRLFGAWDVFTRHPYWLPCLVSAGCTLVGIVFAAAVYEESLPSKRRGGDAALRFTHGHSRSDASDATLVSAESVPMSPLSAKRVLAYDDEAGGTDQPLLAPRPAPAWGFRELCAYRPVRVSSLALFLNSFVSGSWGAASLLFFYDRHNGLAMSPSAIGGALALNGLWTVVAQLLILTRLRLALGLRRAYVLLTAGWVPVWLLLPLLRRVLVAAETPDAEGMYPATRGWTVTLAVNALLSVVTLVTLNNSLLMVVVNDSSPDRAALGAVNGISTAVGSLARVVGPSLVSALFALSMDRGVLGGRLWWLFMLAMSMLNLGAGLLVPNETRRQEWDEYDDDDDASDDDGVIGGPRRHAAPPVAAPAAAA</sequence>
<evidence type="ECO:0000313" key="9">
    <source>
        <dbReference type="Proteomes" id="UP001565368"/>
    </source>
</evidence>
<feature type="transmembrane region" description="Helical" evidence="7">
    <location>
        <begin position="378"/>
        <end position="406"/>
    </location>
</feature>
<dbReference type="InterPro" id="IPR011701">
    <property type="entry name" value="MFS"/>
</dbReference>
<reference evidence="8 9" key="1">
    <citation type="submission" date="2023-08" db="EMBL/GenBank/DDBJ databases">
        <title>Annotated Genome Sequence of Vanrija albida AlHP1.</title>
        <authorList>
            <person name="Herzog R."/>
        </authorList>
    </citation>
    <scope>NUCLEOTIDE SEQUENCE [LARGE SCALE GENOMIC DNA]</scope>
    <source>
        <strain evidence="8 9">AlHP1</strain>
    </source>
</reference>
<feature type="transmembrane region" description="Helical" evidence="7">
    <location>
        <begin position="339"/>
        <end position="358"/>
    </location>
</feature>
<name>A0ABR3PWV9_9TREE</name>
<feature type="compositionally biased region" description="Low complexity" evidence="6">
    <location>
        <begin position="507"/>
        <end position="517"/>
    </location>
</feature>
<gene>
    <name evidence="8" type="ORF">Q8F55_006289</name>
</gene>
<dbReference type="InterPro" id="IPR036259">
    <property type="entry name" value="MFS_trans_sf"/>
</dbReference>
<feature type="transmembrane region" description="Helical" evidence="7">
    <location>
        <begin position="418"/>
        <end position="443"/>
    </location>
</feature>
<feature type="transmembrane region" description="Helical" evidence="7">
    <location>
        <begin position="166"/>
        <end position="188"/>
    </location>
</feature>
<evidence type="ECO:0000256" key="3">
    <source>
        <dbReference type="ARBA" id="ARBA00022692"/>
    </source>
</evidence>
<dbReference type="Proteomes" id="UP001565368">
    <property type="component" value="Unassembled WGS sequence"/>
</dbReference>
<dbReference type="Gene3D" id="1.20.1250.20">
    <property type="entry name" value="MFS general substrate transporter like domains"/>
    <property type="match status" value="1"/>
</dbReference>
<organism evidence="8 9">
    <name type="scientific">Vanrija albida</name>
    <dbReference type="NCBI Taxonomy" id="181172"/>
    <lineage>
        <taxon>Eukaryota</taxon>
        <taxon>Fungi</taxon>
        <taxon>Dikarya</taxon>
        <taxon>Basidiomycota</taxon>
        <taxon>Agaricomycotina</taxon>
        <taxon>Tremellomycetes</taxon>
        <taxon>Trichosporonales</taxon>
        <taxon>Trichosporonaceae</taxon>
        <taxon>Vanrija</taxon>
    </lineage>
</organism>
<evidence type="ECO:0008006" key="10">
    <source>
        <dbReference type="Google" id="ProtNLM"/>
    </source>
</evidence>
<dbReference type="GeneID" id="95987332"/>
<keyword evidence="3 7" id="KW-0812">Transmembrane</keyword>
<feature type="compositionally biased region" description="Acidic residues" evidence="6">
    <location>
        <begin position="484"/>
        <end position="497"/>
    </location>
</feature>
<protein>
    <recommendedName>
        <fullName evidence="10">Major facilitator superfamily (MFS) profile domain-containing protein</fullName>
    </recommendedName>
</protein>
<keyword evidence="4 7" id="KW-1133">Transmembrane helix</keyword>
<feature type="transmembrane region" description="Helical" evidence="7">
    <location>
        <begin position="122"/>
        <end position="146"/>
    </location>
</feature>
<feature type="region of interest" description="Disordered" evidence="6">
    <location>
        <begin position="483"/>
        <end position="517"/>
    </location>
</feature>
<dbReference type="Pfam" id="PF07690">
    <property type="entry name" value="MFS_1"/>
    <property type="match status" value="1"/>
</dbReference>
<keyword evidence="9" id="KW-1185">Reference proteome</keyword>
<evidence type="ECO:0000256" key="5">
    <source>
        <dbReference type="ARBA" id="ARBA00023136"/>
    </source>
</evidence>
<accession>A0ABR3PWV9</accession>
<comment type="subcellular location">
    <subcellularLocation>
        <location evidence="1">Membrane</location>
        <topology evidence="1">Multi-pass membrane protein</topology>
    </subcellularLocation>
</comment>
<feature type="transmembrane region" description="Helical" evidence="7">
    <location>
        <begin position="12"/>
        <end position="33"/>
    </location>
</feature>
<feature type="transmembrane region" description="Helical" evidence="7">
    <location>
        <begin position="276"/>
        <end position="295"/>
    </location>
</feature>
<feature type="transmembrane region" description="Helical" evidence="7">
    <location>
        <begin position="307"/>
        <end position="327"/>
    </location>
</feature>
<feature type="transmembrane region" description="Helical" evidence="7">
    <location>
        <begin position="87"/>
        <end position="110"/>
    </location>
</feature>
<feature type="transmembrane region" description="Helical" evidence="7">
    <location>
        <begin position="455"/>
        <end position="474"/>
    </location>
</feature>
<dbReference type="PANTHER" id="PTHR23504:SF15">
    <property type="entry name" value="MAJOR FACILITATOR SUPERFAMILY (MFS) PROFILE DOMAIN-CONTAINING PROTEIN"/>
    <property type="match status" value="1"/>
</dbReference>
<dbReference type="SUPFAM" id="SSF103473">
    <property type="entry name" value="MFS general substrate transporter"/>
    <property type="match status" value="1"/>
</dbReference>
<evidence type="ECO:0000256" key="7">
    <source>
        <dbReference type="SAM" id="Phobius"/>
    </source>
</evidence>
<keyword evidence="5 7" id="KW-0472">Membrane</keyword>
<evidence type="ECO:0000256" key="2">
    <source>
        <dbReference type="ARBA" id="ARBA00022448"/>
    </source>
</evidence>
<evidence type="ECO:0000256" key="1">
    <source>
        <dbReference type="ARBA" id="ARBA00004141"/>
    </source>
</evidence>
<dbReference type="RefSeq" id="XP_069206824.1">
    <property type="nucleotide sequence ID" value="XM_069354753.1"/>
</dbReference>
<keyword evidence="2" id="KW-0813">Transport</keyword>
<evidence type="ECO:0000256" key="6">
    <source>
        <dbReference type="SAM" id="MobiDB-lite"/>
    </source>
</evidence>
<dbReference type="PANTHER" id="PTHR23504">
    <property type="entry name" value="MAJOR FACILITATOR SUPERFAMILY DOMAIN-CONTAINING PROTEIN 10"/>
    <property type="match status" value="1"/>
</dbReference>
<dbReference type="EMBL" id="JBBXJM010000005">
    <property type="protein sequence ID" value="KAL1406880.1"/>
    <property type="molecule type" value="Genomic_DNA"/>
</dbReference>
<evidence type="ECO:0000256" key="4">
    <source>
        <dbReference type="ARBA" id="ARBA00022989"/>
    </source>
</evidence>
<evidence type="ECO:0000313" key="8">
    <source>
        <dbReference type="EMBL" id="KAL1406880.1"/>
    </source>
</evidence>
<proteinExistence type="predicted"/>
<feature type="transmembrane region" description="Helical" evidence="7">
    <location>
        <begin position="53"/>
        <end position="75"/>
    </location>
</feature>
<comment type="caution">
    <text evidence="8">The sequence shown here is derived from an EMBL/GenBank/DDBJ whole genome shotgun (WGS) entry which is preliminary data.</text>
</comment>